<proteinExistence type="predicted"/>
<dbReference type="PaxDb" id="39947-A0A0N7KL56"/>
<reference evidence="2" key="1">
    <citation type="journal article" date="2005" name="Nature">
        <title>The map-based sequence of the rice genome.</title>
        <authorList>
            <consortium name="International rice genome sequencing project (IRGSP)"/>
            <person name="Matsumoto T."/>
            <person name="Wu J."/>
            <person name="Kanamori H."/>
            <person name="Katayose Y."/>
            <person name="Fujisawa M."/>
            <person name="Namiki N."/>
            <person name="Mizuno H."/>
            <person name="Yamamoto K."/>
            <person name="Antonio B.A."/>
            <person name="Baba T."/>
            <person name="Sakata K."/>
            <person name="Nagamura Y."/>
            <person name="Aoki H."/>
            <person name="Arikawa K."/>
            <person name="Arita K."/>
            <person name="Bito T."/>
            <person name="Chiden Y."/>
            <person name="Fujitsuka N."/>
            <person name="Fukunaka R."/>
            <person name="Hamada M."/>
            <person name="Harada C."/>
            <person name="Hayashi A."/>
            <person name="Hijishita S."/>
            <person name="Honda M."/>
            <person name="Hosokawa S."/>
            <person name="Ichikawa Y."/>
            <person name="Idonuma A."/>
            <person name="Iijima M."/>
            <person name="Ikeda M."/>
            <person name="Ikeno M."/>
            <person name="Ito K."/>
            <person name="Ito S."/>
            <person name="Ito T."/>
            <person name="Ito Y."/>
            <person name="Ito Y."/>
            <person name="Iwabuchi A."/>
            <person name="Kamiya K."/>
            <person name="Karasawa W."/>
            <person name="Kurita K."/>
            <person name="Katagiri S."/>
            <person name="Kikuta A."/>
            <person name="Kobayashi H."/>
            <person name="Kobayashi N."/>
            <person name="Machita K."/>
            <person name="Maehara T."/>
            <person name="Masukawa M."/>
            <person name="Mizubayashi T."/>
            <person name="Mukai Y."/>
            <person name="Nagasaki H."/>
            <person name="Nagata Y."/>
            <person name="Naito S."/>
            <person name="Nakashima M."/>
            <person name="Nakama Y."/>
            <person name="Nakamichi Y."/>
            <person name="Nakamura M."/>
            <person name="Meguro A."/>
            <person name="Negishi M."/>
            <person name="Ohta I."/>
            <person name="Ohta T."/>
            <person name="Okamoto M."/>
            <person name="Ono N."/>
            <person name="Saji S."/>
            <person name="Sakaguchi M."/>
            <person name="Sakai K."/>
            <person name="Shibata M."/>
            <person name="Shimokawa T."/>
            <person name="Song J."/>
            <person name="Takazaki Y."/>
            <person name="Terasawa K."/>
            <person name="Tsugane M."/>
            <person name="Tsuji K."/>
            <person name="Ueda S."/>
            <person name="Waki K."/>
            <person name="Yamagata H."/>
            <person name="Yamamoto M."/>
            <person name="Yamamoto S."/>
            <person name="Yamane H."/>
            <person name="Yoshiki S."/>
            <person name="Yoshihara R."/>
            <person name="Yukawa K."/>
            <person name="Zhong H."/>
            <person name="Yano M."/>
            <person name="Yuan Q."/>
            <person name="Ouyang S."/>
            <person name="Liu J."/>
            <person name="Jones K.M."/>
            <person name="Gansberger K."/>
            <person name="Moffat K."/>
            <person name="Hill J."/>
            <person name="Bera J."/>
            <person name="Fadrosh D."/>
            <person name="Jin S."/>
            <person name="Johri S."/>
            <person name="Kim M."/>
            <person name="Overton L."/>
            <person name="Reardon M."/>
            <person name="Tsitrin T."/>
            <person name="Vuong H."/>
            <person name="Weaver B."/>
            <person name="Ciecko A."/>
            <person name="Tallon L."/>
            <person name="Jackson J."/>
            <person name="Pai G."/>
            <person name="Aken S.V."/>
            <person name="Utterback T."/>
            <person name="Reidmuller S."/>
            <person name="Feldblyum T."/>
            <person name="Hsiao J."/>
            <person name="Zismann V."/>
            <person name="Iobst S."/>
            <person name="de Vazeille A.R."/>
            <person name="Buell C.R."/>
            <person name="Ying K."/>
            <person name="Li Y."/>
            <person name="Lu T."/>
            <person name="Huang Y."/>
            <person name="Zhao Q."/>
            <person name="Feng Q."/>
            <person name="Zhang L."/>
            <person name="Zhu J."/>
            <person name="Weng Q."/>
            <person name="Mu J."/>
            <person name="Lu Y."/>
            <person name="Fan D."/>
            <person name="Liu Y."/>
            <person name="Guan J."/>
            <person name="Zhang Y."/>
            <person name="Yu S."/>
            <person name="Liu X."/>
            <person name="Zhang Y."/>
            <person name="Hong G."/>
            <person name="Han B."/>
            <person name="Choisne N."/>
            <person name="Demange N."/>
            <person name="Orjeda G."/>
            <person name="Samain S."/>
            <person name="Cattolico L."/>
            <person name="Pelletier E."/>
            <person name="Couloux A."/>
            <person name="Segurens B."/>
            <person name="Wincker P."/>
            <person name="D'Hont A."/>
            <person name="Scarpelli C."/>
            <person name="Weissenbach J."/>
            <person name="Salanoubat M."/>
            <person name="Quetier F."/>
            <person name="Yu Y."/>
            <person name="Kim H.R."/>
            <person name="Rambo T."/>
            <person name="Currie J."/>
            <person name="Collura K."/>
            <person name="Luo M."/>
            <person name="Yang T."/>
            <person name="Ammiraju J.S.S."/>
            <person name="Engler F."/>
            <person name="Soderlund C."/>
            <person name="Wing R.A."/>
            <person name="Palmer L.E."/>
            <person name="de la Bastide M."/>
            <person name="Spiegel L."/>
            <person name="Nascimento L."/>
            <person name="Zutavern T."/>
            <person name="O'Shaughnessy A."/>
            <person name="Dike S."/>
            <person name="Dedhia N."/>
            <person name="Preston R."/>
            <person name="Balija V."/>
            <person name="McCombie W.R."/>
            <person name="Chow T."/>
            <person name="Chen H."/>
            <person name="Chung M."/>
            <person name="Chen C."/>
            <person name="Shaw J."/>
            <person name="Wu H."/>
            <person name="Hsiao K."/>
            <person name="Chao Y."/>
            <person name="Chu M."/>
            <person name="Cheng C."/>
            <person name="Hour A."/>
            <person name="Lee P."/>
            <person name="Lin S."/>
            <person name="Lin Y."/>
            <person name="Liou J."/>
            <person name="Liu S."/>
            <person name="Hsing Y."/>
            <person name="Raghuvanshi S."/>
            <person name="Mohanty A."/>
            <person name="Bharti A.K."/>
            <person name="Gaur A."/>
            <person name="Gupta V."/>
            <person name="Kumar D."/>
            <person name="Ravi V."/>
            <person name="Vij S."/>
            <person name="Kapur A."/>
            <person name="Khurana P."/>
            <person name="Khurana P."/>
            <person name="Khurana J.P."/>
            <person name="Tyagi A.K."/>
            <person name="Gaikwad K."/>
            <person name="Singh A."/>
            <person name="Dalal V."/>
            <person name="Srivastava S."/>
            <person name="Dixit A."/>
            <person name="Pal A.K."/>
            <person name="Ghazi I.A."/>
            <person name="Yadav M."/>
            <person name="Pandit A."/>
            <person name="Bhargava A."/>
            <person name="Sureshbabu K."/>
            <person name="Batra K."/>
            <person name="Sharma T.R."/>
            <person name="Mohapatra T."/>
            <person name="Singh N.K."/>
            <person name="Messing J."/>
            <person name="Nelson A.B."/>
            <person name="Fuks G."/>
            <person name="Kavchok S."/>
            <person name="Keizer G."/>
            <person name="Linton E."/>
            <person name="Llaca V."/>
            <person name="Song R."/>
            <person name="Tanyolac B."/>
            <person name="Young S."/>
            <person name="Ho-Il K."/>
            <person name="Hahn J.H."/>
            <person name="Sangsakoo G."/>
            <person name="Vanavichit A."/>
            <person name="de Mattos Luiz.A.T."/>
            <person name="Zimmer P.D."/>
            <person name="Malone G."/>
            <person name="Dellagostin O."/>
            <person name="de Oliveira A.C."/>
            <person name="Bevan M."/>
            <person name="Bancroft I."/>
            <person name="Minx P."/>
            <person name="Cordum H."/>
            <person name="Wilson R."/>
            <person name="Cheng Z."/>
            <person name="Jin W."/>
            <person name="Jiang J."/>
            <person name="Leong S.A."/>
            <person name="Iwama H."/>
            <person name="Gojobori T."/>
            <person name="Itoh T."/>
            <person name="Niimura Y."/>
            <person name="Fujii Y."/>
            <person name="Habara T."/>
            <person name="Sakai H."/>
            <person name="Sato Y."/>
            <person name="Wilson G."/>
            <person name="Kumar K."/>
            <person name="McCouch S."/>
            <person name="Juretic N."/>
            <person name="Hoen D."/>
            <person name="Wright S."/>
            <person name="Bruskiewich R."/>
            <person name="Bureau T."/>
            <person name="Miyao A."/>
            <person name="Hirochika H."/>
            <person name="Nishikawa T."/>
            <person name="Kadowaki K."/>
            <person name="Sugiura M."/>
            <person name="Burr B."/>
            <person name="Sasaki T."/>
        </authorList>
    </citation>
    <scope>NUCLEOTIDE SEQUENCE [LARGE SCALE GENOMIC DNA]</scope>
    <source>
        <strain evidence="2">cv. Nipponbare</strain>
    </source>
</reference>
<dbReference type="InParanoid" id="A0A0N7KL56"/>
<dbReference type="eggNOG" id="ENOG502R5GI">
    <property type="taxonomic scope" value="Eukaryota"/>
</dbReference>
<name>A0A0N7KL56_ORYSJ</name>
<keyword evidence="2" id="KW-1185">Reference proteome</keyword>
<accession>A0A0N7KL56</accession>
<dbReference type="Proteomes" id="UP000059680">
    <property type="component" value="Chromosome 5"/>
</dbReference>
<evidence type="ECO:0000313" key="2">
    <source>
        <dbReference type="Proteomes" id="UP000059680"/>
    </source>
</evidence>
<dbReference type="EMBL" id="AP014961">
    <property type="protein sequence ID" value="BAS95081.1"/>
    <property type="molecule type" value="Genomic_DNA"/>
</dbReference>
<reference evidence="1 2" key="2">
    <citation type="journal article" date="2013" name="Plant Cell Physiol.">
        <title>Rice Annotation Project Database (RAP-DB): an integrative and interactive database for rice genomics.</title>
        <authorList>
            <person name="Sakai H."/>
            <person name="Lee S.S."/>
            <person name="Tanaka T."/>
            <person name="Numa H."/>
            <person name="Kim J."/>
            <person name="Kawahara Y."/>
            <person name="Wakimoto H."/>
            <person name="Yang C.C."/>
            <person name="Iwamoto M."/>
            <person name="Abe T."/>
            <person name="Yamada Y."/>
            <person name="Muto A."/>
            <person name="Inokuchi H."/>
            <person name="Ikemura T."/>
            <person name="Matsumoto T."/>
            <person name="Sasaki T."/>
            <person name="Itoh T."/>
        </authorList>
    </citation>
    <scope>NUCLEOTIDE SEQUENCE [LARGE SCALE GENOMIC DNA]</scope>
    <source>
        <strain evidence="2">cv. Nipponbare</strain>
    </source>
</reference>
<reference evidence="1 2" key="3">
    <citation type="journal article" date="2013" name="Rice">
        <title>Improvement of the Oryza sativa Nipponbare reference genome using next generation sequence and optical map data.</title>
        <authorList>
            <person name="Kawahara Y."/>
            <person name="de la Bastide M."/>
            <person name="Hamilton J.P."/>
            <person name="Kanamori H."/>
            <person name="McCombie W.R."/>
            <person name="Ouyang S."/>
            <person name="Schwartz D.C."/>
            <person name="Tanaka T."/>
            <person name="Wu J."/>
            <person name="Zhou S."/>
            <person name="Childs K.L."/>
            <person name="Davidson R.M."/>
            <person name="Lin H."/>
            <person name="Quesada-Ocampo L."/>
            <person name="Vaillancourt B."/>
            <person name="Sakai H."/>
            <person name="Lee S.S."/>
            <person name="Kim J."/>
            <person name="Numa H."/>
            <person name="Itoh T."/>
            <person name="Buell C.R."/>
            <person name="Matsumoto T."/>
        </authorList>
    </citation>
    <scope>NUCLEOTIDE SEQUENCE [LARGE SCALE GENOMIC DNA]</scope>
    <source>
        <strain evidence="2">cv. Nipponbare</strain>
    </source>
</reference>
<dbReference type="AlphaFoldDB" id="A0A0N7KL56"/>
<evidence type="ECO:0000313" key="1">
    <source>
        <dbReference type="EMBL" id="BAS95081.1"/>
    </source>
</evidence>
<sequence>MLCPEGESVLVAREAVSQLCSNSTCFAHLVVVGSSKAVSLVVPEICKSLLVWLSPALYLVKSPVAVSNATSVPTAKAPVPNTPEKLTRGFAFRPTIAFRPACGCKNGMYLCRLLVGKRNG</sequence>
<organism evidence="1 2">
    <name type="scientific">Oryza sativa subsp. japonica</name>
    <name type="common">Rice</name>
    <dbReference type="NCBI Taxonomy" id="39947"/>
    <lineage>
        <taxon>Eukaryota</taxon>
        <taxon>Viridiplantae</taxon>
        <taxon>Streptophyta</taxon>
        <taxon>Embryophyta</taxon>
        <taxon>Tracheophyta</taxon>
        <taxon>Spermatophyta</taxon>
        <taxon>Magnoliopsida</taxon>
        <taxon>Liliopsida</taxon>
        <taxon>Poales</taxon>
        <taxon>Poaceae</taxon>
        <taxon>BOP clade</taxon>
        <taxon>Oryzoideae</taxon>
        <taxon>Oryzeae</taxon>
        <taxon>Oryzinae</taxon>
        <taxon>Oryza</taxon>
        <taxon>Oryza sativa</taxon>
    </lineage>
</organism>
<gene>
    <name evidence="1" type="ordered locus">Os05g0536225</name>
    <name evidence="1" type="ORF">OSNPB_050536225</name>
</gene>
<dbReference type="Gramene" id="Os05t0536225-00">
    <property type="protein sequence ID" value="Os05t0536225-00"/>
    <property type="gene ID" value="Os05g0536225"/>
</dbReference>
<protein>
    <submittedName>
        <fullName evidence="1">Os05g0536225 protein</fullName>
    </submittedName>
</protein>